<feature type="signal peptide" evidence="1">
    <location>
        <begin position="1"/>
        <end position="21"/>
    </location>
</feature>
<gene>
    <name evidence="3" type="ORF">I8Y21_005752</name>
    <name evidence="2" type="ORF">RYF40_005889</name>
</gene>
<evidence type="ECO:0000313" key="2">
    <source>
        <dbReference type="EMBL" id="EML7085356.1"/>
    </source>
</evidence>
<reference evidence="2" key="3">
    <citation type="submission" date="2024-02" db="EMBL/GenBank/DDBJ databases">
        <authorList>
            <consortium name="Clinical and Environmental Microbiology Branch: Whole genome sequencing antimicrobial resistance pathogens in the healthcare setting"/>
        </authorList>
    </citation>
    <scope>NUCLEOTIDE SEQUENCE</scope>
    <source>
        <strain evidence="2">2023BB-00086</strain>
    </source>
</reference>
<dbReference type="AlphaFoldDB" id="A0AAI9E3G4"/>
<organism evidence="2">
    <name type="scientific">Klebsiella oxytoca</name>
    <dbReference type="NCBI Taxonomy" id="571"/>
    <lineage>
        <taxon>Bacteria</taxon>
        <taxon>Pseudomonadati</taxon>
        <taxon>Pseudomonadota</taxon>
        <taxon>Gammaproteobacteria</taxon>
        <taxon>Enterobacterales</taxon>
        <taxon>Enterobacteriaceae</taxon>
        <taxon>Klebsiella/Raoultella group</taxon>
        <taxon>Klebsiella</taxon>
    </lineage>
</organism>
<dbReference type="EMBL" id="DACSEO010000132">
    <property type="protein sequence ID" value="HAT1684931.1"/>
    <property type="molecule type" value="Genomic_DNA"/>
</dbReference>
<evidence type="ECO:0000313" key="3">
    <source>
        <dbReference type="EMBL" id="HAT1684931.1"/>
    </source>
</evidence>
<reference evidence="3" key="2">
    <citation type="submission" date="2020-11" db="EMBL/GenBank/DDBJ databases">
        <authorList>
            <consortium name="NCBI Pathogen Detection Project"/>
        </authorList>
    </citation>
    <scope>NUCLEOTIDE SEQUENCE</scope>
    <source>
        <strain evidence="3">R404</strain>
    </source>
</reference>
<proteinExistence type="predicted"/>
<comment type="caution">
    <text evidence="2">The sequence shown here is derived from an EMBL/GenBank/DDBJ whole genome shotgun (WGS) entry which is preliminary data.</text>
</comment>
<feature type="chain" id="PRO_5042443925" evidence="1">
    <location>
        <begin position="22"/>
        <end position="140"/>
    </location>
</feature>
<name>A0AAI9E3G4_KLEOX</name>
<protein>
    <submittedName>
        <fullName evidence="2">Uncharacterized protein</fullName>
    </submittedName>
</protein>
<keyword evidence="1" id="KW-0732">Signal</keyword>
<evidence type="ECO:0000256" key="1">
    <source>
        <dbReference type="SAM" id="SignalP"/>
    </source>
</evidence>
<dbReference type="EMBL" id="ABNOCX020000024">
    <property type="protein sequence ID" value="EML7085356.1"/>
    <property type="molecule type" value="Genomic_DNA"/>
</dbReference>
<sequence>MNLKKKTLMMMLFLCSLSVYSHEELSEQIRLGKISYFSIGLNGFAGKESEGELLYRSILQRDNAKDIFYNIATSEDATNESKLYAACALRNLGVKQINEIFNKPQGGEAVVLTGDILRRVGFKDKLFAIIKHGCDLNESK</sequence>
<reference evidence="3" key="1">
    <citation type="journal article" date="2018" name="Genome Biol.">
        <title>SKESA: strategic k-mer extension for scrupulous assemblies.</title>
        <authorList>
            <person name="Souvorov A."/>
            <person name="Agarwala R."/>
            <person name="Lipman D.J."/>
        </authorList>
    </citation>
    <scope>NUCLEOTIDE SEQUENCE</scope>
    <source>
        <strain evidence="3">R404</strain>
    </source>
</reference>
<dbReference type="RefSeq" id="WP_142448411.1">
    <property type="nucleotide sequence ID" value="NZ_CABGIA010000020.1"/>
</dbReference>
<accession>A0AAI9E3G4</accession>
<dbReference type="NCBIfam" id="NF041432">
    <property type="entry name" value="MchS3"/>
    <property type="match status" value="1"/>
</dbReference>
<dbReference type="Proteomes" id="UP000856143">
    <property type="component" value="Unassembled WGS sequence"/>
</dbReference>